<comment type="caution">
    <text evidence="1">The sequence shown here is derived from an EMBL/GenBank/DDBJ whole genome shotgun (WGS) entry which is preliminary data.</text>
</comment>
<proteinExistence type="predicted"/>
<organism evidence="1 2">
    <name type="scientific">Parelaphostrongylus tenuis</name>
    <name type="common">Meningeal worm</name>
    <dbReference type="NCBI Taxonomy" id="148309"/>
    <lineage>
        <taxon>Eukaryota</taxon>
        <taxon>Metazoa</taxon>
        <taxon>Ecdysozoa</taxon>
        <taxon>Nematoda</taxon>
        <taxon>Chromadorea</taxon>
        <taxon>Rhabditida</taxon>
        <taxon>Rhabditina</taxon>
        <taxon>Rhabditomorpha</taxon>
        <taxon>Strongyloidea</taxon>
        <taxon>Metastrongylidae</taxon>
        <taxon>Parelaphostrongylus</taxon>
    </lineage>
</organism>
<accession>A0AAD5REA4</accession>
<sequence>MVDDLPFLILEKWPENISTAAYQVSVDSNHPGKFRANSKQVVGQYVTFSAGSKCDDIID</sequence>
<dbReference type="EMBL" id="JAHQIW010007495">
    <property type="protein sequence ID" value="KAJ1374890.1"/>
    <property type="molecule type" value="Genomic_DNA"/>
</dbReference>
<evidence type="ECO:0000313" key="1">
    <source>
        <dbReference type="EMBL" id="KAJ1374890.1"/>
    </source>
</evidence>
<reference evidence="1" key="1">
    <citation type="submission" date="2021-06" db="EMBL/GenBank/DDBJ databases">
        <title>Parelaphostrongylus tenuis whole genome reference sequence.</title>
        <authorList>
            <person name="Garwood T.J."/>
            <person name="Larsen P.A."/>
            <person name="Fountain-Jones N.M."/>
            <person name="Garbe J.R."/>
            <person name="Macchietto M.G."/>
            <person name="Kania S.A."/>
            <person name="Gerhold R.W."/>
            <person name="Richards J.E."/>
            <person name="Wolf T.M."/>
        </authorList>
    </citation>
    <scope>NUCLEOTIDE SEQUENCE</scope>
    <source>
        <strain evidence="1">MNPRO001-30</strain>
        <tissue evidence="1">Meninges</tissue>
    </source>
</reference>
<keyword evidence="2" id="KW-1185">Reference proteome</keyword>
<evidence type="ECO:0000313" key="2">
    <source>
        <dbReference type="Proteomes" id="UP001196413"/>
    </source>
</evidence>
<dbReference type="AlphaFoldDB" id="A0AAD5REA4"/>
<gene>
    <name evidence="1" type="ORF">KIN20_037997</name>
</gene>
<name>A0AAD5REA4_PARTN</name>
<dbReference type="Proteomes" id="UP001196413">
    <property type="component" value="Unassembled WGS sequence"/>
</dbReference>
<protein>
    <submittedName>
        <fullName evidence="1">Uncharacterized protein</fullName>
    </submittedName>
</protein>